<dbReference type="GO" id="GO:0032934">
    <property type="term" value="F:sterol binding"/>
    <property type="evidence" value="ECO:0007669"/>
    <property type="project" value="TreeGrafter"/>
</dbReference>
<keyword evidence="2" id="KW-0812">Transmembrane</keyword>
<dbReference type="GO" id="GO:0140268">
    <property type="term" value="C:endoplasmic reticulum-plasma membrane contact site"/>
    <property type="evidence" value="ECO:0007669"/>
    <property type="project" value="TreeGrafter"/>
</dbReference>
<feature type="domain" description="GRAM" evidence="3">
    <location>
        <begin position="257"/>
        <end position="324"/>
    </location>
</feature>
<dbReference type="GO" id="GO:0005886">
    <property type="term" value="C:plasma membrane"/>
    <property type="evidence" value="ECO:0007669"/>
    <property type="project" value="TreeGrafter"/>
</dbReference>
<dbReference type="InterPro" id="IPR004182">
    <property type="entry name" value="GRAM"/>
</dbReference>
<dbReference type="Proteomes" id="UP000053201">
    <property type="component" value="Unassembled WGS sequence"/>
</dbReference>
<reference evidence="4 5" key="1">
    <citation type="submission" date="2009-08" db="EMBL/GenBank/DDBJ databases">
        <title>The Genome Sequence of Spizellomyces punctatus strain DAOM BR117.</title>
        <authorList>
            <consortium name="The Broad Institute Genome Sequencing Platform"/>
            <person name="Russ C."/>
            <person name="Cuomo C."/>
            <person name="Shea T."/>
            <person name="Young S.K."/>
            <person name="Zeng Q."/>
            <person name="Koehrsen M."/>
            <person name="Haas B."/>
            <person name="Borodovsky M."/>
            <person name="Guigo R."/>
            <person name="Alvarado L."/>
            <person name="Berlin A."/>
            <person name="Bochicchio J."/>
            <person name="Borenstein D."/>
            <person name="Chapman S."/>
            <person name="Chen Z."/>
            <person name="Engels R."/>
            <person name="Freedman E."/>
            <person name="Gellesch M."/>
            <person name="Goldberg J."/>
            <person name="Griggs A."/>
            <person name="Gujja S."/>
            <person name="Heiman D."/>
            <person name="Hepburn T."/>
            <person name="Howarth C."/>
            <person name="Jen D."/>
            <person name="Larson L."/>
            <person name="Lewis B."/>
            <person name="Mehta T."/>
            <person name="Park D."/>
            <person name="Pearson M."/>
            <person name="Roberts A."/>
            <person name="Saif S."/>
            <person name="Shenoy N."/>
            <person name="Sisk P."/>
            <person name="Stolte C."/>
            <person name="Sykes S."/>
            <person name="Thomson T."/>
            <person name="Walk T."/>
            <person name="White J."/>
            <person name="Yandava C."/>
            <person name="Burger G."/>
            <person name="Gray M.W."/>
            <person name="Holland P.W.H."/>
            <person name="King N."/>
            <person name="Lang F.B.F."/>
            <person name="Roger A.J."/>
            <person name="Ruiz-Trillo I."/>
            <person name="Lander E."/>
            <person name="Nusbaum C."/>
        </authorList>
    </citation>
    <scope>NUCLEOTIDE SEQUENCE [LARGE SCALE GENOMIC DNA]</scope>
    <source>
        <strain evidence="4 5">DAOM BR117</strain>
    </source>
</reference>
<dbReference type="Pfam" id="PF02893">
    <property type="entry name" value="GRAM"/>
    <property type="match status" value="1"/>
</dbReference>
<dbReference type="EMBL" id="KQ257460">
    <property type="protein sequence ID" value="KNC98724.1"/>
    <property type="molecule type" value="Genomic_DNA"/>
</dbReference>
<feature type="transmembrane region" description="Helical" evidence="2">
    <location>
        <begin position="408"/>
        <end position="431"/>
    </location>
</feature>
<dbReference type="InterPro" id="IPR011993">
    <property type="entry name" value="PH-like_dom_sf"/>
</dbReference>
<evidence type="ECO:0000313" key="4">
    <source>
        <dbReference type="EMBL" id="KNC98724.1"/>
    </source>
</evidence>
<dbReference type="GO" id="GO:0005789">
    <property type="term" value="C:endoplasmic reticulum membrane"/>
    <property type="evidence" value="ECO:0007669"/>
    <property type="project" value="TreeGrafter"/>
</dbReference>
<feature type="compositionally biased region" description="Low complexity" evidence="1">
    <location>
        <begin position="32"/>
        <end position="53"/>
    </location>
</feature>
<dbReference type="OrthoDB" id="2162691at2759"/>
<dbReference type="InterPro" id="IPR051482">
    <property type="entry name" value="Cholesterol_transport"/>
</dbReference>
<feature type="compositionally biased region" description="Basic and acidic residues" evidence="1">
    <location>
        <begin position="171"/>
        <end position="182"/>
    </location>
</feature>
<evidence type="ECO:0000259" key="3">
    <source>
        <dbReference type="SMART" id="SM00568"/>
    </source>
</evidence>
<dbReference type="PANTHER" id="PTHR23319:SF4">
    <property type="entry name" value="GRAM DOMAIN CONTAINING 1B, ISOFORM E"/>
    <property type="match status" value="1"/>
</dbReference>
<keyword evidence="2" id="KW-0472">Membrane</keyword>
<keyword evidence="5" id="KW-1185">Reference proteome</keyword>
<protein>
    <recommendedName>
        <fullName evidence="3">GRAM domain-containing protein</fullName>
    </recommendedName>
</protein>
<dbReference type="GO" id="GO:0032366">
    <property type="term" value="P:intracellular sterol transport"/>
    <property type="evidence" value="ECO:0007669"/>
    <property type="project" value="TreeGrafter"/>
</dbReference>
<sequence>MTFESQDAAVSSPDIVAYNTNTGASAAGAYTEASAKVASDTGGSSESSTDMESLTGSRQGSAANGKTLGLGHNDSAITVVTQRVGESQPDRHAKHLSQSSSRFGDQSSGPEDTHTDDEEPAKSGTLERVSKAFAPYVPLRRKRRSLSQSSSSSLDDDNSPEGNPTATAAEPHGKNGVREAIIRKLSLARQRRCRTASGESSPDAGDGEGTTGTTTTDESDSPVDGTLRRTSAVDSTPARLLYQEIAHVMEYSEKRNRSLHRLFPELPESETHVDDYSCALQKEILIHGRLYLTSEHFCFNANIFGYVTNLVIPITDVVSIEKKSVLIIPNALLVTLKGNKQYFFASFVKRDEAYLKMLTLLHAHRKLDAQSTTINPADPQEASSSATLMDEIPSDLPPPKAPQPDQTLIMLIVIIVGWSLVMTLTSGVVLWRVKNVVGGLEILSGILKDVVPKDIGRTIR</sequence>
<name>A0A0L0HCT5_SPIPD</name>
<dbReference type="SMART" id="SM00568">
    <property type="entry name" value="GRAM"/>
    <property type="match status" value="1"/>
</dbReference>
<feature type="compositionally biased region" description="Low complexity" evidence="1">
    <location>
        <begin position="97"/>
        <end position="109"/>
    </location>
</feature>
<organism evidence="4 5">
    <name type="scientific">Spizellomyces punctatus (strain DAOM BR117)</name>
    <dbReference type="NCBI Taxonomy" id="645134"/>
    <lineage>
        <taxon>Eukaryota</taxon>
        <taxon>Fungi</taxon>
        <taxon>Fungi incertae sedis</taxon>
        <taxon>Chytridiomycota</taxon>
        <taxon>Chytridiomycota incertae sedis</taxon>
        <taxon>Chytridiomycetes</taxon>
        <taxon>Spizellomycetales</taxon>
        <taxon>Spizellomycetaceae</taxon>
        <taxon>Spizellomyces</taxon>
    </lineage>
</organism>
<dbReference type="GO" id="GO:0120015">
    <property type="term" value="F:sterol transfer activity"/>
    <property type="evidence" value="ECO:0007669"/>
    <property type="project" value="TreeGrafter"/>
</dbReference>
<feature type="compositionally biased region" description="Polar residues" evidence="1">
    <location>
        <begin position="75"/>
        <end position="85"/>
    </location>
</feature>
<evidence type="ECO:0000256" key="2">
    <source>
        <dbReference type="SAM" id="Phobius"/>
    </source>
</evidence>
<dbReference type="AlphaFoldDB" id="A0A0L0HCT5"/>
<feature type="compositionally biased region" description="Polar residues" evidence="1">
    <location>
        <begin position="54"/>
        <end position="64"/>
    </location>
</feature>
<keyword evidence="2" id="KW-1133">Transmembrane helix</keyword>
<dbReference type="STRING" id="645134.A0A0L0HCT5"/>
<dbReference type="PANTHER" id="PTHR23319">
    <property type="entry name" value="GRAM DOMAIN CONTAINING 1B, ISOFORM E"/>
    <property type="match status" value="1"/>
</dbReference>
<dbReference type="GeneID" id="27689710"/>
<dbReference type="eggNOG" id="KOG1032">
    <property type="taxonomic scope" value="Eukaryota"/>
</dbReference>
<dbReference type="InParanoid" id="A0A0L0HCT5"/>
<dbReference type="Gene3D" id="2.30.29.30">
    <property type="entry name" value="Pleckstrin-homology domain (PH domain)/Phosphotyrosine-binding domain (PTB)"/>
    <property type="match status" value="1"/>
</dbReference>
<dbReference type="RefSeq" id="XP_016606764.1">
    <property type="nucleotide sequence ID" value="XM_016754614.1"/>
</dbReference>
<feature type="region of interest" description="Disordered" evidence="1">
    <location>
        <begin position="32"/>
        <end position="231"/>
    </location>
</feature>
<evidence type="ECO:0000313" key="5">
    <source>
        <dbReference type="Proteomes" id="UP000053201"/>
    </source>
</evidence>
<dbReference type="CDD" id="cd13220">
    <property type="entry name" value="PH-GRAM_GRAMDC"/>
    <property type="match status" value="1"/>
</dbReference>
<proteinExistence type="predicted"/>
<gene>
    <name evidence="4" type="ORF">SPPG_06401</name>
</gene>
<accession>A0A0L0HCT5</accession>
<evidence type="ECO:0000256" key="1">
    <source>
        <dbReference type="SAM" id="MobiDB-lite"/>
    </source>
</evidence>
<dbReference type="VEuPathDB" id="FungiDB:SPPG_06401"/>